<organism evidence="3 4">
    <name type="scientific">Pseudorhodoferax aquiterrae</name>
    <dbReference type="NCBI Taxonomy" id="747304"/>
    <lineage>
        <taxon>Bacteria</taxon>
        <taxon>Pseudomonadati</taxon>
        <taxon>Pseudomonadota</taxon>
        <taxon>Betaproteobacteria</taxon>
        <taxon>Burkholderiales</taxon>
        <taxon>Comamonadaceae</taxon>
    </lineage>
</organism>
<dbReference type="EMBL" id="BMYK01000009">
    <property type="protein sequence ID" value="GHC86082.1"/>
    <property type="molecule type" value="Genomic_DNA"/>
</dbReference>
<proteinExistence type="predicted"/>
<comment type="caution">
    <text evidence="3">The sequence shown here is derived from an EMBL/GenBank/DDBJ whole genome shotgun (WGS) entry which is preliminary data.</text>
</comment>
<gene>
    <name evidence="3" type="primary">femR</name>
    <name evidence="3" type="ORF">GCM10007320_31510</name>
</gene>
<evidence type="ECO:0000313" key="3">
    <source>
        <dbReference type="EMBL" id="GHC86082.1"/>
    </source>
</evidence>
<feature type="domain" description="FecR N-terminal" evidence="2">
    <location>
        <begin position="14"/>
        <end position="54"/>
    </location>
</feature>
<keyword evidence="4" id="KW-1185">Reference proteome</keyword>
<dbReference type="Gene3D" id="2.60.120.1440">
    <property type="match status" value="1"/>
</dbReference>
<evidence type="ECO:0000259" key="1">
    <source>
        <dbReference type="Pfam" id="PF04773"/>
    </source>
</evidence>
<protein>
    <submittedName>
        <fullName evidence="3">Sigma factor regulator FemR</fullName>
    </submittedName>
</protein>
<reference evidence="4" key="1">
    <citation type="journal article" date="2019" name="Int. J. Syst. Evol. Microbiol.">
        <title>The Global Catalogue of Microorganisms (GCM) 10K type strain sequencing project: providing services to taxonomists for standard genome sequencing and annotation.</title>
        <authorList>
            <consortium name="The Broad Institute Genomics Platform"/>
            <consortium name="The Broad Institute Genome Sequencing Center for Infectious Disease"/>
            <person name="Wu L."/>
            <person name="Ma J."/>
        </authorList>
    </citation>
    <scope>NUCLEOTIDE SEQUENCE [LARGE SCALE GENOMIC DNA]</scope>
    <source>
        <strain evidence="4">KCTC 23314</strain>
    </source>
</reference>
<dbReference type="InterPro" id="IPR012373">
    <property type="entry name" value="Ferrdict_sens_TM"/>
</dbReference>
<evidence type="ECO:0000313" key="4">
    <source>
        <dbReference type="Proteomes" id="UP000626210"/>
    </source>
</evidence>
<dbReference type="Proteomes" id="UP000626210">
    <property type="component" value="Unassembled WGS sequence"/>
</dbReference>
<dbReference type="PANTHER" id="PTHR30273">
    <property type="entry name" value="PERIPLASMIC SIGNAL SENSOR AND SIGMA FACTOR ACTIVATOR FECR-RELATED"/>
    <property type="match status" value="1"/>
</dbReference>
<dbReference type="PANTHER" id="PTHR30273:SF2">
    <property type="entry name" value="PROTEIN FECR"/>
    <property type="match status" value="1"/>
</dbReference>
<dbReference type="InterPro" id="IPR032623">
    <property type="entry name" value="FecR_N"/>
</dbReference>
<sequence length="319" mass="34710">MTADVPPDPALLSEAADWLIALRYGEMSERDTAAFARWRQQSPAHQQAWARAETMLGTFAQLPPQIGPRALRSLPRPGRRTGLGLLGAMLLAPPAGWLAWRQLSWQTWMADARTAIGEQRTLQLADGSQLTLNTASAVDLRFNRDERRIRLLAGEILVLTQADPAPQHRPFLVETPQGTARALGTRFSVRRLDDDTTRVAVFAHAVEVQTVGGASRRLRDGETVDFSAAGMGAVAAVEANAAAWTQGMLVAKNMRLADVLAELARYRAGALRCDPAVADLRLSGALSLRNTEASLATLARSLPLRIERRGADQTMVVPR</sequence>
<name>A0ABQ3G3Q4_9BURK</name>
<feature type="domain" description="FecR protein" evidence="1">
    <location>
        <begin position="111"/>
        <end position="206"/>
    </location>
</feature>
<dbReference type="PIRSF" id="PIRSF018266">
    <property type="entry name" value="FecR"/>
    <property type="match status" value="1"/>
</dbReference>
<dbReference type="Pfam" id="PF04773">
    <property type="entry name" value="FecR"/>
    <property type="match status" value="1"/>
</dbReference>
<accession>A0ABQ3G3Q4</accession>
<dbReference type="Pfam" id="PF16220">
    <property type="entry name" value="DUF4880"/>
    <property type="match status" value="1"/>
</dbReference>
<dbReference type="RefSeq" id="WP_189687900.1">
    <property type="nucleotide sequence ID" value="NZ_BMYK01000009.1"/>
</dbReference>
<dbReference type="InterPro" id="IPR006860">
    <property type="entry name" value="FecR"/>
</dbReference>
<evidence type="ECO:0000259" key="2">
    <source>
        <dbReference type="Pfam" id="PF16220"/>
    </source>
</evidence>